<evidence type="ECO:0000313" key="11">
    <source>
        <dbReference type="EMBL" id="KKJ00703.1"/>
    </source>
</evidence>
<evidence type="ECO:0000256" key="1">
    <source>
        <dbReference type="ARBA" id="ARBA00001946"/>
    </source>
</evidence>
<keyword evidence="12" id="KW-1185">Reference proteome</keyword>
<dbReference type="InterPro" id="IPR002934">
    <property type="entry name" value="Polymerase_NTP_transf_dom"/>
</dbReference>
<gene>
    <name evidence="11" type="ORF">PROH_05305</name>
</gene>
<keyword evidence="6" id="KW-0547">Nucleotide-binding</keyword>
<dbReference type="eggNOG" id="COG1669">
    <property type="taxonomic scope" value="Bacteria"/>
</dbReference>
<reference evidence="11" key="1">
    <citation type="submission" date="2012-04" db="EMBL/GenBank/DDBJ databases">
        <authorList>
            <person name="Borisov I.G."/>
            <person name="Ivanikova N.V."/>
            <person name="Pinevich A.V."/>
        </authorList>
    </citation>
    <scope>NUCLEOTIDE SEQUENCE</scope>
    <source>
        <strain evidence="11">CALU 1027</strain>
    </source>
</reference>
<name>A0A0M2Q064_PROHO</name>
<evidence type="ECO:0000256" key="6">
    <source>
        <dbReference type="ARBA" id="ARBA00022741"/>
    </source>
</evidence>
<dbReference type="PANTHER" id="PTHR33571">
    <property type="entry name" value="SSL8005 PROTEIN"/>
    <property type="match status" value="1"/>
</dbReference>
<evidence type="ECO:0000313" key="12">
    <source>
        <dbReference type="Proteomes" id="UP000034681"/>
    </source>
</evidence>
<evidence type="ECO:0000256" key="3">
    <source>
        <dbReference type="ARBA" id="ARBA00022679"/>
    </source>
</evidence>
<keyword evidence="7" id="KW-0067">ATP-binding</keyword>
<dbReference type="RefSeq" id="WP_016922622.1">
    <property type="nucleotide sequence ID" value="NZ_KB235944.1"/>
</dbReference>
<evidence type="ECO:0000256" key="5">
    <source>
        <dbReference type="ARBA" id="ARBA00022723"/>
    </source>
</evidence>
<dbReference type="GO" id="GO:0016779">
    <property type="term" value="F:nucleotidyltransferase activity"/>
    <property type="evidence" value="ECO:0007669"/>
    <property type="project" value="UniProtKB-KW"/>
</dbReference>
<dbReference type="InterPro" id="IPR043519">
    <property type="entry name" value="NT_sf"/>
</dbReference>
<feature type="domain" description="Polymerase nucleotidyl transferase" evidence="10">
    <location>
        <begin position="22"/>
        <end position="99"/>
    </location>
</feature>
<evidence type="ECO:0000256" key="9">
    <source>
        <dbReference type="ARBA" id="ARBA00038276"/>
    </source>
</evidence>
<organism evidence="11 12">
    <name type="scientific">Prochlorothrix hollandica PCC 9006 = CALU 1027</name>
    <dbReference type="NCBI Taxonomy" id="317619"/>
    <lineage>
        <taxon>Bacteria</taxon>
        <taxon>Bacillati</taxon>
        <taxon>Cyanobacteriota</taxon>
        <taxon>Cyanophyceae</taxon>
        <taxon>Prochlorotrichales</taxon>
        <taxon>Prochlorotrichaceae</taxon>
        <taxon>Prochlorothrix</taxon>
    </lineage>
</organism>
<comment type="similarity">
    <text evidence="9">Belongs to the MntA antitoxin family.</text>
</comment>
<dbReference type="CDD" id="cd05403">
    <property type="entry name" value="NT_KNTase_like"/>
    <property type="match status" value="1"/>
</dbReference>
<keyword evidence="5" id="KW-0479">Metal-binding</keyword>
<comment type="cofactor">
    <cofactor evidence="1">
        <name>Mg(2+)</name>
        <dbReference type="ChEBI" id="CHEBI:18420"/>
    </cofactor>
</comment>
<evidence type="ECO:0000259" key="10">
    <source>
        <dbReference type="Pfam" id="PF01909"/>
    </source>
</evidence>
<protein>
    <submittedName>
        <fullName evidence="11">Nucleotidyltransferase</fullName>
    </submittedName>
</protein>
<evidence type="ECO:0000256" key="8">
    <source>
        <dbReference type="ARBA" id="ARBA00022842"/>
    </source>
</evidence>
<evidence type="ECO:0000256" key="2">
    <source>
        <dbReference type="ARBA" id="ARBA00022649"/>
    </source>
</evidence>
<keyword evidence="4" id="KW-0548">Nucleotidyltransferase</keyword>
<dbReference type="SUPFAM" id="SSF81301">
    <property type="entry name" value="Nucleotidyltransferase"/>
    <property type="match status" value="1"/>
</dbReference>
<dbReference type="Gene3D" id="3.30.460.10">
    <property type="entry name" value="Beta Polymerase, domain 2"/>
    <property type="match status" value="1"/>
</dbReference>
<dbReference type="EMBL" id="AJTX02000003">
    <property type="protein sequence ID" value="KKJ00703.1"/>
    <property type="molecule type" value="Genomic_DNA"/>
</dbReference>
<proteinExistence type="inferred from homology"/>
<dbReference type="STRING" id="317619.GCA_000332315_04480"/>
<sequence length="101" mass="11633">MNHLNAPAPTEILSQLHTLKPHLTQAYGVHKIGIFGSVARNQAHPNSDIDIVVEMQPDLLQRVRLKQALEQHFGREVDVIRYWHGMNPYLKSQIDREARYA</sequence>
<keyword evidence="2" id="KW-1277">Toxin-antitoxin system</keyword>
<comment type="caution">
    <text evidence="11">The sequence shown here is derived from an EMBL/GenBank/DDBJ whole genome shotgun (WGS) entry which is preliminary data.</text>
</comment>
<dbReference type="InterPro" id="IPR052038">
    <property type="entry name" value="Type-VII_TA_antitoxin"/>
</dbReference>
<evidence type="ECO:0000256" key="4">
    <source>
        <dbReference type="ARBA" id="ARBA00022695"/>
    </source>
</evidence>
<accession>A0A0M2Q064</accession>
<keyword evidence="3" id="KW-0808">Transferase</keyword>
<dbReference type="OrthoDB" id="464383at2"/>
<dbReference type="GO" id="GO:0046872">
    <property type="term" value="F:metal ion binding"/>
    <property type="evidence" value="ECO:0007669"/>
    <property type="project" value="UniProtKB-KW"/>
</dbReference>
<dbReference type="AlphaFoldDB" id="A0A0M2Q064"/>
<dbReference type="GO" id="GO:0005524">
    <property type="term" value="F:ATP binding"/>
    <property type="evidence" value="ECO:0007669"/>
    <property type="project" value="UniProtKB-KW"/>
</dbReference>
<evidence type="ECO:0000256" key="7">
    <source>
        <dbReference type="ARBA" id="ARBA00022840"/>
    </source>
</evidence>
<dbReference type="Pfam" id="PF01909">
    <property type="entry name" value="NTP_transf_2"/>
    <property type="match status" value="1"/>
</dbReference>
<keyword evidence="8" id="KW-0460">Magnesium</keyword>
<dbReference type="Proteomes" id="UP000034681">
    <property type="component" value="Unassembled WGS sequence"/>
</dbReference>
<dbReference type="PANTHER" id="PTHR33571:SF14">
    <property type="entry name" value="PROTEIN ADENYLYLTRANSFERASE MJ0435-RELATED"/>
    <property type="match status" value="1"/>
</dbReference>